<evidence type="ECO:0000256" key="2">
    <source>
        <dbReference type="ARBA" id="ARBA00023157"/>
    </source>
</evidence>
<dbReference type="Gene3D" id="2.60.40.4100">
    <property type="entry name" value="Zona pellucida, ZP-C domain"/>
    <property type="match status" value="1"/>
</dbReference>
<dbReference type="InterPro" id="IPR014853">
    <property type="entry name" value="VWF/SSPO/ZAN-like_Cys-rich_dom"/>
</dbReference>
<dbReference type="InterPro" id="IPR055355">
    <property type="entry name" value="ZP-C"/>
</dbReference>
<dbReference type="AlphaFoldDB" id="A0A8P4KDB2"/>
<keyword evidence="6" id="KW-1185">Reference proteome</keyword>
<dbReference type="GeneTree" id="ENSGT00940000156038"/>
<accession>A0A8P4KDB2</accession>
<protein>
    <recommendedName>
        <fullName evidence="4">ZP domain-containing protein</fullName>
    </recommendedName>
</protein>
<dbReference type="SMART" id="SM00241">
    <property type="entry name" value="ZP"/>
    <property type="match status" value="1"/>
</dbReference>
<evidence type="ECO:0000313" key="6">
    <source>
        <dbReference type="Proteomes" id="UP000694389"/>
    </source>
</evidence>
<dbReference type="Proteomes" id="UP000694389">
    <property type="component" value="Unassembled WGS sequence"/>
</dbReference>
<dbReference type="Pfam" id="PF08742">
    <property type="entry name" value="C8"/>
    <property type="match status" value="1"/>
</dbReference>
<proteinExistence type="predicted"/>
<dbReference type="PROSITE" id="PS51034">
    <property type="entry name" value="ZP_2"/>
    <property type="match status" value="1"/>
</dbReference>
<dbReference type="Gene3D" id="2.60.40.3210">
    <property type="entry name" value="Zona pellucida, ZP-N domain"/>
    <property type="match status" value="1"/>
</dbReference>
<name>A0A8P4KDB2_DICLA</name>
<evidence type="ECO:0000259" key="4">
    <source>
        <dbReference type="PROSITE" id="PS51034"/>
    </source>
</evidence>
<feature type="domain" description="ZP" evidence="4">
    <location>
        <begin position="490"/>
        <end position="732"/>
    </location>
</feature>
<dbReference type="SMART" id="SM00832">
    <property type="entry name" value="C8"/>
    <property type="match status" value="1"/>
</dbReference>
<dbReference type="PANTHER" id="PTHR14002:SF50">
    <property type="entry name" value="ALPHA-TECTORIN-LIKE-RELATED"/>
    <property type="match status" value="1"/>
</dbReference>
<dbReference type="PANTHER" id="PTHR14002">
    <property type="entry name" value="ENDOGLIN/TGF-BETA RECEPTOR TYPE III"/>
    <property type="match status" value="1"/>
</dbReference>
<dbReference type="InterPro" id="IPR001507">
    <property type="entry name" value="ZP_dom"/>
</dbReference>
<dbReference type="InterPro" id="IPR042235">
    <property type="entry name" value="ZP-C_dom"/>
</dbReference>
<feature type="chain" id="PRO_5035887319" description="ZP domain-containing protein" evidence="3">
    <location>
        <begin position="18"/>
        <end position="750"/>
    </location>
</feature>
<feature type="signal peptide" evidence="3">
    <location>
        <begin position="1"/>
        <end position="17"/>
    </location>
</feature>
<evidence type="ECO:0000256" key="1">
    <source>
        <dbReference type="ARBA" id="ARBA00022729"/>
    </source>
</evidence>
<dbReference type="Ensembl" id="ENSDLAT00005087669.1">
    <property type="protein sequence ID" value="ENSDLAP00005076720.1"/>
    <property type="gene ID" value="ENSDLAG00005017906.2"/>
</dbReference>
<evidence type="ECO:0000313" key="5">
    <source>
        <dbReference type="Ensembl" id="ENSDLAP00005076720.1"/>
    </source>
</evidence>
<dbReference type="Pfam" id="PF00100">
    <property type="entry name" value="Zona_pellucida"/>
    <property type="match status" value="1"/>
</dbReference>
<reference evidence="5" key="2">
    <citation type="submission" date="2025-09" db="UniProtKB">
        <authorList>
            <consortium name="Ensembl"/>
        </authorList>
    </citation>
    <scope>IDENTIFICATION</scope>
</reference>
<organism evidence="5 6">
    <name type="scientific">Dicentrarchus labrax</name>
    <name type="common">European seabass</name>
    <name type="synonym">Morone labrax</name>
    <dbReference type="NCBI Taxonomy" id="13489"/>
    <lineage>
        <taxon>Eukaryota</taxon>
        <taxon>Metazoa</taxon>
        <taxon>Chordata</taxon>
        <taxon>Craniata</taxon>
        <taxon>Vertebrata</taxon>
        <taxon>Euteleostomi</taxon>
        <taxon>Actinopterygii</taxon>
        <taxon>Neopterygii</taxon>
        <taxon>Teleostei</taxon>
        <taxon>Neoteleostei</taxon>
        <taxon>Acanthomorphata</taxon>
        <taxon>Eupercaria</taxon>
        <taxon>Moronidae</taxon>
        <taxon>Dicentrarchus</taxon>
    </lineage>
</organism>
<reference evidence="5" key="1">
    <citation type="submission" date="2025-08" db="UniProtKB">
        <authorList>
            <consortium name="Ensembl"/>
        </authorList>
    </citation>
    <scope>IDENTIFICATION</scope>
</reference>
<keyword evidence="2" id="KW-1015">Disulfide bond</keyword>
<evidence type="ECO:0000256" key="3">
    <source>
        <dbReference type="SAM" id="SignalP"/>
    </source>
</evidence>
<sequence length="750" mass="81385">MLRLLLYLSALSQLTGATAPLYSSQINISSCPIPYFGKLYQTLYVNISTNGTLAICFNNYFSEGNENDCLLLDSQGYLQNVSSKINTSTANSGSQFHVALGQLAGSSPCSVTLMMQDNATSTQVSPVQITNRTLCFLTVSGLCVFRVSTIAVIYRLVYETDTVACDSEHSSVVTCNATAALSVSPCGSFTRCHGNGQCVLKPTCTVTGPAVIDFNGNVTFIQNRCAYTLMSLPGLKLLATFQERRRKDISFLDSVILRLDGPSVDIKLGQGGKVQLDNTTLSLNSSSQTKHNVELSKDQNGVTAKVLLSNLTAFIIFDGTTAQIRMNGSASLQGLCANSSSSLSEVKFTEFSSASCETEHNDTVDSRINCTMMTEHCNLLKEAPFTSCNHIDPEPYITACNNTLCRYPAVDSLQCQFLEAYARACGLLNDTQDGWRSKTRCSPSQGFCQDTYCSDHEFCGEDITGRSNCLCRADFAAKYKSTGDLGDPTVCGNNTATVSLPGCLLTERGINHSVLHLNNDSCRGYMDEKTHIMTFSFNSSNPCGTVTYKNTIKTTDSNSSALISRQSTINLDFSCFYSQPDDKQITFKIKGSTGLRQVVSGTWNYSLSMGMFSDAECTKPINFTNGVTMGQTIYINLDTDGLDGNVINLVIESCSATSKANDNGGPKYDLIKNGCGNPNDKSVKVLKNKKGGSIIAFEIFKFKGSNSGVFLNCKMKLCVKNNPSCGRKRRSLRPLTFDDENPAIVTLAWT</sequence>
<keyword evidence="1 3" id="KW-0732">Signal</keyword>